<dbReference type="InterPro" id="IPR050122">
    <property type="entry name" value="RTK"/>
</dbReference>
<dbReference type="AlphaFoldDB" id="A0AAD9Q1I4"/>
<dbReference type="GO" id="GO:0004714">
    <property type="term" value="F:transmembrane receptor protein tyrosine kinase activity"/>
    <property type="evidence" value="ECO:0007669"/>
    <property type="project" value="TreeGrafter"/>
</dbReference>
<dbReference type="InterPro" id="IPR011009">
    <property type="entry name" value="Kinase-like_dom_sf"/>
</dbReference>
<dbReference type="Gene3D" id="3.30.200.20">
    <property type="entry name" value="Phosphorylase Kinase, domain 1"/>
    <property type="match status" value="1"/>
</dbReference>
<evidence type="ECO:0000256" key="3">
    <source>
        <dbReference type="ARBA" id="ARBA00022692"/>
    </source>
</evidence>
<evidence type="ECO:0000256" key="9">
    <source>
        <dbReference type="ARBA" id="ARBA00023136"/>
    </source>
</evidence>
<accession>A0AAD9Q1I4</accession>
<dbReference type="GO" id="GO:0043235">
    <property type="term" value="C:receptor complex"/>
    <property type="evidence" value="ECO:0007669"/>
    <property type="project" value="TreeGrafter"/>
</dbReference>
<evidence type="ECO:0000313" key="19">
    <source>
        <dbReference type="Proteomes" id="UP001249851"/>
    </source>
</evidence>
<dbReference type="InterPro" id="IPR003306">
    <property type="entry name" value="WIF"/>
</dbReference>
<keyword evidence="11" id="KW-0675">Receptor</keyword>
<dbReference type="PROSITE" id="PS50814">
    <property type="entry name" value="WIF"/>
    <property type="match status" value="1"/>
</dbReference>
<comment type="subcellular location">
    <subcellularLocation>
        <location evidence="1">Membrane</location>
        <topology evidence="1">Single-pass membrane protein</topology>
    </subcellularLocation>
</comment>
<dbReference type="GO" id="GO:0007169">
    <property type="term" value="P:cell surface receptor protein tyrosine kinase signaling pathway"/>
    <property type="evidence" value="ECO:0007669"/>
    <property type="project" value="TreeGrafter"/>
</dbReference>
<dbReference type="GO" id="GO:0010976">
    <property type="term" value="P:positive regulation of neuron projection development"/>
    <property type="evidence" value="ECO:0007669"/>
    <property type="project" value="TreeGrafter"/>
</dbReference>
<keyword evidence="6 18" id="KW-0418">Kinase</keyword>
<keyword evidence="5" id="KW-0547">Nucleotide-binding</keyword>
<dbReference type="InterPro" id="IPR000719">
    <property type="entry name" value="Prot_kinase_dom"/>
</dbReference>
<keyword evidence="8 15" id="KW-1133">Transmembrane helix</keyword>
<evidence type="ECO:0000256" key="13">
    <source>
        <dbReference type="PIRSR" id="PIRSR000615-3"/>
    </source>
</evidence>
<evidence type="ECO:0000256" key="6">
    <source>
        <dbReference type="ARBA" id="ARBA00022777"/>
    </source>
</evidence>
<dbReference type="SUPFAM" id="SSF56112">
    <property type="entry name" value="Protein kinase-like (PK-like)"/>
    <property type="match status" value="1"/>
</dbReference>
<keyword evidence="2" id="KW-0808">Transferase</keyword>
<dbReference type="Gene3D" id="2.60.40.2170">
    <property type="entry name" value="Wnt, WIF domain"/>
    <property type="match status" value="1"/>
</dbReference>
<evidence type="ECO:0000259" key="17">
    <source>
        <dbReference type="PROSITE" id="PS50814"/>
    </source>
</evidence>
<evidence type="ECO:0000256" key="11">
    <source>
        <dbReference type="ARBA" id="ARBA00023170"/>
    </source>
</evidence>
<evidence type="ECO:0000256" key="8">
    <source>
        <dbReference type="ARBA" id="ARBA00022989"/>
    </source>
</evidence>
<keyword evidence="3 15" id="KW-0812">Transmembrane</keyword>
<dbReference type="InterPro" id="IPR038677">
    <property type="entry name" value="WIF_sf"/>
</dbReference>
<evidence type="ECO:0000256" key="10">
    <source>
        <dbReference type="ARBA" id="ARBA00023137"/>
    </source>
</evidence>
<evidence type="ECO:0000256" key="15">
    <source>
        <dbReference type="SAM" id="Phobius"/>
    </source>
</evidence>
<dbReference type="SMART" id="SM00469">
    <property type="entry name" value="WIF"/>
    <property type="match status" value="1"/>
</dbReference>
<feature type="domain" description="Protein kinase" evidence="16">
    <location>
        <begin position="412"/>
        <end position="684"/>
    </location>
</feature>
<feature type="transmembrane region" description="Helical" evidence="15">
    <location>
        <begin position="20"/>
        <end position="42"/>
    </location>
</feature>
<dbReference type="SMART" id="SM00220">
    <property type="entry name" value="S_TKc"/>
    <property type="match status" value="1"/>
</dbReference>
<keyword evidence="10" id="KW-0829">Tyrosine-protein kinase</keyword>
<dbReference type="Gene3D" id="1.10.510.10">
    <property type="entry name" value="Transferase(Phosphotransferase) domain 1"/>
    <property type="match status" value="1"/>
</dbReference>
<feature type="binding site" evidence="13">
    <location>
        <position position="554"/>
    </location>
    <ligand>
        <name>Mg(2+)</name>
        <dbReference type="ChEBI" id="CHEBI:18420"/>
    </ligand>
</feature>
<gene>
    <name evidence="18" type="ORF">P5673_025881</name>
</gene>
<dbReference type="GO" id="GO:0051897">
    <property type="term" value="P:positive regulation of phosphatidylinositol 3-kinase/protein kinase B signal transduction"/>
    <property type="evidence" value="ECO:0007669"/>
    <property type="project" value="TreeGrafter"/>
</dbReference>
<feature type="transmembrane region" description="Helical" evidence="15">
    <location>
        <begin position="203"/>
        <end position="229"/>
    </location>
</feature>
<keyword evidence="4" id="KW-0732">Signal</keyword>
<dbReference type="GO" id="GO:0046872">
    <property type="term" value="F:metal ion binding"/>
    <property type="evidence" value="ECO:0007669"/>
    <property type="project" value="UniProtKB-KW"/>
</dbReference>
<name>A0AAD9Q1I4_ACRCE</name>
<reference evidence="18" key="1">
    <citation type="journal article" date="2023" name="G3 (Bethesda)">
        <title>Whole genome assembly and annotation of the endangered Caribbean coral Acropora cervicornis.</title>
        <authorList>
            <person name="Selwyn J.D."/>
            <person name="Vollmer S.V."/>
        </authorList>
    </citation>
    <scope>NUCLEOTIDE SEQUENCE</scope>
    <source>
        <strain evidence="18">K2</strain>
    </source>
</reference>
<keyword evidence="13" id="KW-0460">Magnesium</keyword>
<proteinExistence type="predicted"/>
<evidence type="ECO:0000259" key="16">
    <source>
        <dbReference type="PROSITE" id="PS50011"/>
    </source>
</evidence>
<organism evidence="18 19">
    <name type="scientific">Acropora cervicornis</name>
    <name type="common">Staghorn coral</name>
    <dbReference type="NCBI Taxonomy" id="6130"/>
    <lineage>
        <taxon>Eukaryota</taxon>
        <taxon>Metazoa</taxon>
        <taxon>Cnidaria</taxon>
        <taxon>Anthozoa</taxon>
        <taxon>Hexacorallia</taxon>
        <taxon>Scleractinia</taxon>
        <taxon>Astrocoeniina</taxon>
        <taxon>Acroporidae</taxon>
        <taxon>Acropora</taxon>
    </lineage>
</organism>
<dbReference type="PROSITE" id="PS50011">
    <property type="entry name" value="PROTEIN_KINASE_DOM"/>
    <property type="match status" value="1"/>
</dbReference>
<feature type="domain" description="WIF" evidence="17">
    <location>
        <begin position="40"/>
        <end position="182"/>
    </location>
</feature>
<feature type="binding site" evidence="13">
    <location>
        <position position="567"/>
    </location>
    <ligand>
        <name>Mg(2+)</name>
        <dbReference type="ChEBI" id="CHEBI:18420"/>
    </ligand>
</feature>
<reference evidence="18" key="2">
    <citation type="journal article" date="2023" name="Science">
        <title>Genomic signatures of disease resistance in endangered staghorn corals.</title>
        <authorList>
            <person name="Vollmer S.V."/>
            <person name="Selwyn J.D."/>
            <person name="Despard B.A."/>
            <person name="Roesel C.L."/>
        </authorList>
    </citation>
    <scope>NUCLEOTIDE SEQUENCE</scope>
    <source>
        <strain evidence="18">K2</strain>
    </source>
</reference>
<keyword evidence="13" id="KW-0479">Metal-binding</keyword>
<evidence type="ECO:0000313" key="18">
    <source>
        <dbReference type="EMBL" id="KAK2552928.1"/>
    </source>
</evidence>
<protein>
    <submittedName>
        <fullName evidence="18">Tyrosine-protein kinase transforming protein SEA</fullName>
    </submittedName>
</protein>
<dbReference type="CDD" id="cd00192">
    <property type="entry name" value="PTKc"/>
    <property type="match status" value="1"/>
</dbReference>
<evidence type="ECO:0000256" key="1">
    <source>
        <dbReference type="ARBA" id="ARBA00004167"/>
    </source>
</evidence>
<dbReference type="EMBL" id="JARQWQ010000082">
    <property type="protein sequence ID" value="KAK2552928.1"/>
    <property type="molecule type" value="Genomic_DNA"/>
</dbReference>
<evidence type="ECO:0000256" key="5">
    <source>
        <dbReference type="ARBA" id="ARBA00022741"/>
    </source>
</evidence>
<feature type="region of interest" description="Disordered" evidence="14">
    <location>
        <begin position="332"/>
        <end position="367"/>
    </location>
</feature>
<sequence>MCVVGLNLKGLPCRFTTCSYFVVLLVFCAAFNLSTAQLNLFLSEEDARDYLKMDFQEKLYIIQAGVPATMVRNPTTLYQFMAPINPSISKLRISWYSSPQVSHYSLSLHSSDHSIMSDPVPSVRHQGIVQQSTEVFQVSFRCLAKKAGVVDMTIKLNYTTVQSGIVESEDQKMLLMVVRRECAATGGIDGDAPVNSSTWSRGLIVGLSAGLTLVLILSVGMLLLCRYMWRQRKLKMVYQEDLEMRRNSMLKSSKTSVDEVDELIEPFKVSKKGPFYSPPSVMPKGHVRDGKSSSNSSLAQLIIPEEDSDSDNLEKPEVKYVRQDICCGPSLRSNLRNKHGHRHSRHRKAGSKYSRVQEGPLLSGSPSLGSEFLSQRRNSLDQVQNTEAFFAGLNEFWAAELRDILLPRDQLFVYREPLRRATFGYLYKGTVCGLFEDQPRKRLEVSIKALPPDETDPDTITSFMQEAMIIKDLKHPNIVKLVGVVLQRAAPPYIVTRLTKNGDLGHFLKISRGTSARTQTLRSRQLIHLGNDISRGMDYIAAKGIVLRNLAAKNCIVGDNLSIKIADFSLAKDVTSTNPNDKGIRSRLPVKWSAPESLKEEGQFSEKSDVWSFGVVLWELVTLAKAPYQAIDDMKMEQHLKAGQRLPQPNNCPYDLYLLMKNCWEFNPDERPTFSLLGKQLEHFATRLAQNSIKFEYLPESTC</sequence>
<dbReference type="GO" id="GO:0005886">
    <property type="term" value="C:plasma membrane"/>
    <property type="evidence" value="ECO:0007669"/>
    <property type="project" value="TreeGrafter"/>
</dbReference>
<dbReference type="PANTHER" id="PTHR24416:SF349">
    <property type="entry name" value="TYROSINE-PROTEIN KINASE RYK"/>
    <property type="match status" value="1"/>
</dbReference>
<evidence type="ECO:0000256" key="12">
    <source>
        <dbReference type="ARBA" id="ARBA00023180"/>
    </source>
</evidence>
<keyword evidence="19" id="KW-1185">Reference proteome</keyword>
<keyword evidence="7" id="KW-0067">ATP-binding</keyword>
<evidence type="ECO:0000256" key="4">
    <source>
        <dbReference type="ARBA" id="ARBA00022729"/>
    </source>
</evidence>
<dbReference type="InterPro" id="IPR001245">
    <property type="entry name" value="Ser-Thr/Tyr_kinase_cat_dom"/>
</dbReference>
<comment type="caution">
    <text evidence="18">The sequence shown here is derived from an EMBL/GenBank/DDBJ whole genome shotgun (WGS) entry which is preliminary data.</text>
</comment>
<keyword evidence="9 15" id="KW-0472">Membrane</keyword>
<dbReference type="GO" id="GO:0005524">
    <property type="term" value="F:ATP binding"/>
    <property type="evidence" value="ECO:0007669"/>
    <property type="project" value="UniProtKB-KW"/>
</dbReference>
<dbReference type="Proteomes" id="UP001249851">
    <property type="component" value="Unassembled WGS sequence"/>
</dbReference>
<dbReference type="FunFam" id="1.10.510.10:FF:000554">
    <property type="entry name" value="Predicted protein"/>
    <property type="match status" value="1"/>
</dbReference>
<dbReference type="Pfam" id="PF02019">
    <property type="entry name" value="WIF"/>
    <property type="match status" value="1"/>
</dbReference>
<dbReference type="PRINTS" id="PR00109">
    <property type="entry name" value="TYRKINASE"/>
</dbReference>
<keyword evidence="12" id="KW-0325">Glycoprotein</keyword>
<dbReference type="Pfam" id="PF07714">
    <property type="entry name" value="PK_Tyr_Ser-Thr"/>
    <property type="match status" value="1"/>
</dbReference>
<feature type="compositionally biased region" description="Basic residues" evidence="14">
    <location>
        <begin position="335"/>
        <end position="350"/>
    </location>
</feature>
<dbReference type="PANTHER" id="PTHR24416">
    <property type="entry name" value="TYROSINE-PROTEIN KINASE RECEPTOR"/>
    <property type="match status" value="1"/>
</dbReference>
<evidence type="ECO:0000256" key="7">
    <source>
        <dbReference type="ARBA" id="ARBA00022840"/>
    </source>
</evidence>
<evidence type="ECO:0000256" key="2">
    <source>
        <dbReference type="ARBA" id="ARBA00022679"/>
    </source>
</evidence>
<evidence type="ECO:0000256" key="14">
    <source>
        <dbReference type="SAM" id="MobiDB-lite"/>
    </source>
</evidence>